<dbReference type="AlphaFoldDB" id="A0A1C3MXK6"/>
<name>A0A1C3MXK6_9ACTN</name>
<proteinExistence type="predicted"/>
<dbReference type="Proteomes" id="UP000199393">
    <property type="component" value="Chromosome I"/>
</dbReference>
<keyword evidence="3" id="KW-1185">Reference proteome</keyword>
<evidence type="ECO:0008006" key="4">
    <source>
        <dbReference type="Google" id="ProtNLM"/>
    </source>
</evidence>
<reference evidence="3" key="1">
    <citation type="submission" date="2016-06" db="EMBL/GenBank/DDBJ databases">
        <authorList>
            <person name="Varghese N."/>
        </authorList>
    </citation>
    <scope>NUCLEOTIDE SEQUENCE [LARGE SCALE GENOMIC DNA]</scope>
    <source>
        <strain evidence="3">DSM 45344</strain>
    </source>
</reference>
<dbReference type="STRING" id="307121.GA0070620_0532"/>
<accession>A0A1C3MXK6</accession>
<dbReference type="OrthoDB" id="3384390at2"/>
<dbReference type="EMBL" id="LT598496">
    <property type="protein sequence ID" value="SBV25063.1"/>
    <property type="molecule type" value="Genomic_DNA"/>
</dbReference>
<evidence type="ECO:0000313" key="3">
    <source>
        <dbReference type="Proteomes" id="UP000199393"/>
    </source>
</evidence>
<dbReference type="RefSeq" id="WP_091588206.1">
    <property type="nucleotide sequence ID" value="NZ_JBHRWG010000002.1"/>
</dbReference>
<sequence>MPPKRIRIDETYLRAIQTRLTQLRSQVASVRAGVNPRDPGHPHGGPLASLTVRAGTDKFTTGVSVKTRIAAMGTQADQRLTGYSQKLSTTTQGISRVIDSSDSAEKTNTSLANGAQNNPS</sequence>
<protein>
    <recommendedName>
        <fullName evidence="4">Excreted virulence factor EspC, type VII ESX diderm</fullName>
    </recommendedName>
</protein>
<evidence type="ECO:0000256" key="1">
    <source>
        <dbReference type="SAM" id="MobiDB-lite"/>
    </source>
</evidence>
<gene>
    <name evidence="2" type="ORF">GA0070620_0532</name>
</gene>
<evidence type="ECO:0000313" key="2">
    <source>
        <dbReference type="EMBL" id="SBV25063.1"/>
    </source>
</evidence>
<organism evidence="2 3">
    <name type="scientific">Micromonospora krabiensis</name>
    <dbReference type="NCBI Taxonomy" id="307121"/>
    <lineage>
        <taxon>Bacteria</taxon>
        <taxon>Bacillati</taxon>
        <taxon>Actinomycetota</taxon>
        <taxon>Actinomycetes</taxon>
        <taxon>Micromonosporales</taxon>
        <taxon>Micromonosporaceae</taxon>
        <taxon>Micromonospora</taxon>
    </lineage>
</organism>
<feature type="region of interest" description="Disordered" evidence="1">
    <location>
        <begin position="89"/>
        <end position="120"/>
    </location>
</feature>